<evidence type="ECO:0000313" key="1">
    <source>
        <dbReference type="EMBL" id="MEK0083442.1"/>
    </source>
</evidence>
<dbReference type="CDD" id="cd07067">
    <property type="entry name" value="HP_PGM_like"/>
    <property type="match status" value="1"/>
</dbReference>
<dbReference type="GO" id="GO:0016787">
    <property type="term" value="F:hydrolase activity"/>
    <property type="evidence" value="ECO:0007669"/>
    <property type="project" value="UniProtKB-KW"/>
</dbReference>
<dbReference type="InterPro" id="IPR050275">
    <property type="entry name" value="PGM_Phosphatase"/>
</dbReference>
<dbReference type="Proteomes" id="UP001375743">
    <property type="component" value="Unassembled WGS sequence"/>
</dbReference>
<sequence>MRVCLIRHAATRWNEEGRIQGRIDVPLSAAGRAQAAAWRLPYGFMEAACVTSPLARARETAAILGFTDAGVDPRLAEMRWGAFEGRTLDELRAEHGEAMRRLEVLGVDFRPPGGESPRLVAERLAACLRDLAATGRDHLLVAHKGILRASLILALGWDMLGKPPVRFEPEKALLYELGPSGSLRLLGVHPLREETA</sequence>
<dbReference type="SUPFAM" id="SSF53254">
    <property type="entry name" value="Phosphoglycerate mutase-like"/>
    <property type="match status" value="1"/>
</dbReference>
<proteinExistence type="predicted"/>
<dbReference type="Gene3D" id="3.40.50.1240">
    <property type="entry name" value="Phosphoglycerate mutase-like"/>
    <property type="match status" value="1"/>
</dbReference>
<dbReference type="InterPro" id="IPR013078">
    <property type="entry name" value="His_Pase_superF_clade-1"/>
</dbReference>
<dbReference type="Pfam" id="PF00300">
    <property type="entry name" value="His_Phos_1"/>
    <property type="match status" value="1"/>
</dbReference>
<protein>
    <submittedName>
        <fullName evidence="1">Histidine phosphatase family protein</fullName>
        <ecNumber evidence="1">3.1.3.-</ecNumber>
    </submittedName>
</protein>
<dbReference type="InterPro" id="IPR029033">
    <property type="entry name" value="His_PPase_superfam"/>
</dbReference>
<keyword evidence="1" id="KW-0378">Hydrolase</keyword>
<dbReference type="PANTHER" id="PTHR48100">
    <property type="entry name" value="BROAD-SPECIFICITY PHOSPHATASE YOR283W-RELATED"/>
    <property type="match status" value="1"/>
</dbReference>
<dbReference type="GO" id="GO:0016829">
    <property type="term" value="F:lyase activity"/>
    <property type="evidence" value="ECO:0007669"/>
    <property type="project" value="UniProtKB-KW"/>
</dbReference>
<dbReference type="EMBL" id="JBBLZC010000008">
    <property type="protein sequence ID" value="MEK0083442.1"/>
    <property type="molecule type" value="Genomic_DNA"/>
</dbReference>
<accession>A0ABU8XQJ5</accession>
<evidence type="ECO:0000313" key="2">
    <source>
        <dbReference type="Proteomes" id="UP001375743"/>
    </source>
</evidence>
<organism evidence="1 2">
    <name type="scientific">Benzoatithermus flavus</name>
    <dbReference type="NCBI Taxonomy" id="3108223"/>
    <lineage>
        <taxon>Bacteria</taxon>
        <taxon>Pseudomonadati</taxon>
        <taxon>Pseudomonadota</taxon>
        <taxon>Alphaproteobacteria</taxon>
        <taxon>Geminicoccales</taxon>
        <taxon>Geminicoccaceae</taxon>
        <taxon>Benzoatithermus</taxon>
    </lineage>
</organism>
<dbReference type="RefSeq" id="WP_418159291.1">
    <property type="nucleotide sequence ID" value="NZ_JBBLZC010000008.1"/>
</dbReference>
<keyword evidence="1" id="KW-0456">Lyase</keyword>
<comment type="caution">
    <text evidence="1">The sequence shown here is derived from an EMBL/GenBank/DDBJ whole genome shotgun (WGS) entry which is preliminary data.</text>
</comment>
<dbReference type="PANTHER" id="PTHR48100:SF62">
    <property type="entry name" value="GLUCOSYL-3-PHOSPHOGLYCERATE PHOSPHATASE"/>
    <property type="match status" value="1"/>
</dbReference>
<dbReference type="EC" id="3.1.3.-" evidence="1"/>
<name>A0ABU8XQJ5_9PROT</name>
<keyword evidence="2" id="KW-1185">Reference proteome</keyword>
<reference evidence="1 2" key="1">
    <citation type="submission" date="2024-01" db="EMBL/GenBank/DDBJ databases">
        <title>Multi-omics insights into the function and evolution of sodium benzoate biodegradation pathways in Benzoatithermus flavus gen. nov., sp. nov. from hot spring.</title>
        <authorList>
            <person name="Hu C.-J."/>
            <person name="Li W.-J."/>
        </authorList>
    </citation>
    <scope>NUCLEOTIDE SEQUENCE [LARGE SCALE GENOMIC DNA]</scope>
    <source>
        <strain evidence="1 2">SYSU G07066</strain>
    </source>
</reference>
<dbReference type="SMART" id="SM00855">
    <property type="entry name" value="PGAM"/>
    <property type="match status" value="1"/>
</dbReference>
<gene>
    <name evidence="1" type="ORF">U1T56_09790</name>
</gene>